<protein>
    <submittedName>
        <fullName evidence="5">2-nitropropane dioxygenase</fullName>
    </submittedName>
</protein>
<comment type="caution">
    <text evidence="5">The sequence shown here is derived from an EMBL/GenBank/DDBJ whole genome shotgun (WGS) entry which is preliminary data.</text>
</comment>
<dbReference type="PANTHER" id="PTHR32332">
    <property type="entry name" value="2-NITROPROPANE DIOXYGENASE"/>
    <property type="match status" value="1"/>
</dbReference>
<dbReference type="Pfam" id="PF03060">
    <property type="entry name" value="NMO"/>
    <property type="match status" value="2"/>
</dbReference>
<evidence type="ECO:0000313" key="5">
    <source>
        <dbReference type="EMBL" id="KAG5190097.1"/>
    </source>
</evidence>
<evidence type="ECO:0000256" key="3">
    <source>
        <dbReference type="ARBA" id="ARBA00023002"/>
    </source>
</evidence>
<feature type="region of interest" description="Disordered" evidence="4">
    <location>
        <begin position="343"/>
        <end position="365"/>
    </location>
</feature>
<keyword evidence="5" id="KW-0223">Dioxygenase</keyword>
<keyword evidence="3" id="KW-0560">Oxidoreductase</keyword>
<proteinExistence type="predicted"/>
<reference evidence="5" key="1">
    <citation type="submission" date="2021-02" db="EMBL/GenBank/DDBJ databases">
        <title>First Annotated Genome of the Yellow-green Alga Tribonema minus.</title>
        <authorList>
            <person name="Mahan K.M."/>
        </authorList>
    </citation>
    <scope>NUCLEOTIDE SEQUENCE</scope>
    <source>
        <strain evidence="5">UTEX B ZZ1240</strain>
    </source>
</reference>
<keyword evidence="6" id="KW-1185">Reference proteome</keyword>
<dbReference type="GO" id="GO:0051213">
    <property type="term" value="F:dioxygenase activity"/>
    <property type="evidence" value="ECO:0007669"/>
    <property type="project" value="UniProtKB-KW"/>
</dbReference>
<dbReference type="Gene3D" id="3.20.20.70">
    <property type="entry name" value="Aldolase class I"/>
    <property type="match status" value="1"/>
</dbReference>
<gene>
    <name evidence="5" type="ORF">JKP88DRAFT_271500</name>
</gene>
<dbReference type="GO" id="GO:0018580">
    <property type="term" value="F:nitronate monooxygenase activity"/>
    <property type="evidence" value="ECO:0007669"/>
    <property type="project" value="InterPro"/>
</dbReference>
<organism evidence="5 6">
    <name type="scientific">Tribonema minus</name>
    <dbReference type="NCBI Taxonomy" id="303371"/>
    <lineage>
        <taxon>Eukaryota</taxon>
        <taxon>Sar</taxon>
        <taxon>Stramenopiles</taxon>
        <taxon>Ochrophyta</taxon>
        <taxon>PX clade</taxon>
        <taxon>Xanthophyceae</taxon>
        <taxon>Tribonematales</taxon>
        <taxon>Tribonemataceae</taxon>
        <taxon>Tribonema</taxon>
    </lineage>
</organism>
<evidence type="ECO:0000256" key="4">
    <source>
        <dbReference type="SAM" id="MobiDB-lite"/>
    </source>
</evidence>
<dbReference type="InterPro" id="IPR013785">
    <property type="entry name" value="Aldolase_TIM"/>
</dbReference>
<dbReference type="PANTHER" id="PTHR32332:SF20">
    <property type="entry name" value="2-NITROPROPANE DIOXYGENASE-LIKE PROTEIN"/>
    <property type="match status" value="1"/>
</dbReference>
<accession>A0A835Z992</accession>
<dbReference type="SUPFAM" id="SSF51412">
    <property type="entry name" value="Inosine monophosphate dehydrogenase (IMPDH)"/>
    <property type="match status" value="1"/>
</dbReference>
<sequence length="365" mass="38010">MRLRGLPWERLFGIKHPLILPGMSWISTPELVAAVSNAGGLGILATGPLNAEQTRSSIRRVRELTKQPFGVGATLLMPGAKENAEVALEERVPVINYSLGKGEWIATAAHAYGGKVMATVVSDKHARSAAAAGADALMVTGHEAAAHGGDVASMVLVPAIAARAALPLVAAGGFATGGGLLAALALGADGVAMGSRFAVSKESPLHSTVKDRVVQLTEADTIYSKNFDGLWARVMKTPAAQRACAKPTGALAAALASVRAARRMGMPLWKVAPALATQWDKMYTLALFGAATEAIQAATVDGNLQDGVQFIGQVQGLINQVLSAEEIVQLVMAEVRDAHARNSRAFSADESQTTSDSEHTHEKVA</sequence>
<dbReference type="Proteomes" id="UP000664859">
    <property type="component" value="Unassembled WGS sequence"/>
</dbReference>
<dbReference type="CDD" id="cd04730">
    <property type="entry name" value="NPD_like"/>
    <property type="match status" value="1"/>
</dbReference>
<dbReference type="InterPro" id="IPR004136">
    <property type="entry name" value="NMO"/>
</dbReference>
<feature type="compositionally biased region" description="Basic and acidic residues" evidence="4">
    <location>
        <begin position="356"/>
        <end position="365"/>
    </location>
</feature>
<evidence type="ECO:0000313" key="6">
    <source>
        <dbReference type="Proteomes" id="UP000664859"/>
    </source>
</evidence>
<dbReference type="AlphaFoldDB" id="A0A835Z992"/>
<evidence type="ECO:0000256" key="1">
    <source>
        <dbReference type="ARBA" id="ARBA00022630"/>
    </source>
</evidence>
<evidence type="ECO:0000256" key="2">
    <source>
        <dbReference type="ARBA" id="ARBA00022643"/>
    </source>
</evidence>
<keyword evidence="1" id="KW-0285">Flavoprotein</keyword>
<name>A0A835Z992_9STRA</name>
<dbReference type="OrthoDB" id="412383at2759"/>
<keyword evidence="2" id="KW-0288">FMN</keyword>
<dbReference type="EMBL" id="JAFCMP010000039">
    <property type="protein sequence ID" value="KAG5190097.1"/>
    <property type="molecule type" value="Genomic_DNA"/>
</dbReference>